<feature type="domain" description="Ribophorin II C-terminal" evidence="15">
    <location>
        <begin position="273"/>
        <end position="362"/>
    </location>
</feature>
<evidence type="ECO:0000256" key="9">
    <source>
        <dbReference type="ARBA" id="ARBA00023136"/>
    </source>
</evidence>
<feature type="signal peptide" evidence="13">
    <location>
        <begin position="1"/>
        <end position="22"/>
    </location>
</feature>
<comment type="pathway">
    <text evidence="3">Protein modification; protein glycosylation.</text>
</comment>
<gene>
    <name evidence="16" type="ORF">P43SY_005528</name>
</gene>
<evidence type="ECO:0000256" key="1">
    <source>
        <dbReference type="ARBA" id="ARBA00002791"/>
    </source>
</evidence>
<evidence type="ECO:0000313" key="17">
    <source>
        <dbReference type="Proteomes" id="UP001209570"/>
    </source>
</evidence>
<comment type="function">
    <text evidence="1">Subunit of the oligosaccharyl transferase (OST) complex that catalyzes the initial transfer of a defined glycan (Glc(3)Man(9)GlcNAc(2) in eukaryotes) from the lipid carrier dolichol-pyrophosphate to an asparagine residue within an Asn-X-Ser/Thr consensus motif in nascent polypeptide chains, the first step in protein N-glycosylation. N-glycosylation occurs cotranslationally and the complex associates with the Sec61 complex at the channel-forming translocon complex that mediates protein translocation across the endoplasmic reticulum (ER). All subunits are required for a maximal enzyme activity.</text>
</comment>
<dbReference type="InterPro" id="IPR055374">
    <property type="entry name" value="Ribophorin_II_3rd"/>
</dbReference>
<dbReference type="InterPro" id="IPR008814">
    <property type="entry name" value="Swp1"/>
</dbReference>
<dbReference type="Pfam" id="PF23860">
    <property type="entry name" value="Ribophorin_II_3rd"/>
    <property type="match status" value="1"/>
</dbReference>
<evidence type="ECO:0000259" key="14">
    <source>
        <dbReference type="Pfam" id="PF23860"/>
    </source>
</evidence>
<evidence type="ECO:0000256" key="10">
    <source>
        <dbReference type="ARBA" id="ARBA00030078"/>
    </source>
</evidence>
<dbReference type="GO" id="GO:0008250">
    <property type="term" value="C:oligosaccharyltransferase complex"/>
    <property type="evidence" value="ECO:0007669"/>
    <property type="project" value="InterPro"/>
</dbReference>
<feature type="transmembrane region" description="Helical" evidence="12">
    <location>
        <begin position="315"/>
        <end position="338"/>
    </location>
</feature>
<keyword evidence="7" id="KW-0256">Endoplasmic reticulum</keyword>
<evidence type="ECO:0000313" key="16">
    <source>
        <dbReference type="EMBL" id="KAJ0405962.1"/>
    </source>
</evidence>
<dbReference type="InterPro" id="IPR056790">
    <property type="entry name" value="Ribophorin_II_C"/>
</dbReference>
<sequence length="391" mass="42422">MSRVVLVTLVAALAVFNAHAAALRLSLPSPKIVLSDELQLEILVTPQQSELPQITVETIVDTTGKAIVSDLKVEGDGSRYVASFSKNQLVAGLYKMKVVADENSEVLAFKVVTPVAIASAKLNDLELSFGEKIQNQLFSSGSGDALRVQVALQSQLDQSPVMAHQAFLRFTHLQDKIDTYFVLTPDASKKSLSTQLHFGTLSKKFSYKSGDHQLQVIVGDPTFERGLVWELGTVELLLGAAPPQAPSPLYAKPLLHESDTTLSALPEIKHVMRPQDPRPPIAVSLAFSAAVAAPFVFFLLFVVQLRLNVSKLFHGANLVFGLGFLASLAAIFALFAWYWIELTMYTTLSYLGVLGSVAFYLGVLGSVALWLGHLTLKRLANAGASHKTKHD</sequence>
<keyword evidence="17" id="KW-1185">Reference proteome</keyword>
<evidence type="ECO:0000256" key="7">
    <source>
        <dbReference type="ARBA" id="ARBA00022824"/>
    </source>
</evidence>
<comment type="subcellular location">
    <subcellularLocation>
        <location evidence="2">Endoplasmic reticulum membrane</location>
        <topology evidence="2">Multi-pass membrane protein</topology>
    </subcellularLocation>
</comment>
<evidence type="ECO:0000259" key="15">
    <source>
        <dbReference type="Pfam" id="PF25147"/>
    </source>
</evidence>
<reference evidence="16" key="1">
    <citation type="submission" date="2021-12" db="EMBL/GenBank/DDBJ databases">
        <title>Prjna785345.</title>
        <authorList>
            <person name="Rujirawat T."/>
            <person name="Krajaejun T."/>
        </authorList>
    </citation>
    <scope>NUCLEOTIDE SEQUENCE</scope>
    <source>
        <strain evidence="16">Pi057C3</strain>
    </source>
</reference>
<feature type="chain" id="PRO_5044234783" description="Ribophorin II" evidence="13">
    <location>
        <begin position="23"/>
        <end position="391"/>
    </location>
</feature>
<accession>A0AAD5Q8U0</accession>
<proteinExistence type="inferred from homology"/>
<evidence type="ECO:0000256" key="2">
    <source>
        <dbReference type="ARBA" id="ARBA00004477"/>
    </source>
</evidence>
<evidence type="ECO:0000256" key="11">
    <source>
        <dbReference type="ARBA" id="ARBA00032139"/>
    </source>
</evidence>
<evidence type="ECO:0000256" key="3">
    <source>
        <dbReference type="ARBA" id="ARBA00004922"/>
    </source>
</evidence>
<dbReference type="PANTHER" id="PTHR12640">
    <property type="entry name" value="RIBOPHORIN II"/>
    <property type="match status" value="1"/>
</dbReference>
<dbReference type="Proteomes" id="UP001209570">
    <property type="component" value="Unassembled WGS sequence"/>
</dbReference>
<dbReference type="EMBL" id="JAKCXM010000038">
    <property type="protein sequence ID" value="KAJ0405962.1"/>
    <property type="molecule type" value="Genomic_DNA"/>
</dbReference>
<keyword evidence="5 12" id="KW-0812">Transmembrane</keyword>
<evidence type="ECO:0000256" key="13">
    <source>
        <dbReference type="SAM" id="SignalP"/>
    </source>
</evidence>
<dbReference type="PANTHER" id="PTHR12640:SF0">
    <property type="entry name" value="DOLICHYL-DIPHOSPHOOLIGOSACCHARIDE--PROTEIN GLYCOSYLTRANSFERASE SUBUNIT 2"/>
    <property type="match status" value="1"/>
</dbReference>
<protein>
    <recommendedName>
        <fullName evidence="11">Ribophorin II</fullName>
    </recommendedName>
    <alternativeName>
        <fullName evidence="10">Ribophorin-2</fullName>
    </alternativeName>
</protein>
<evidence type="ECO:0000256" key="5">
    <source>
        <dbReference type="ARBA" id="ARBA00022692"/>
    </source>
</evidence>
<feature type="transmembrane region" description="Helical" evidence="12">
    <location>
        <begin position="350"/>
        <end position="371"/>
    </location>
</feature>
<dbReference type="Pfam" id="PF25147">
    <property type="entry name" value="Ribophorin_II_C"/>
    <property type="match status" value="1"/>
</dbReference>
<feature type="domain" description="Ribophorin II third" evidence="14">
    <location>
        <begin position="131"/>
        <end position="236"/>
    </location>
</feature>
<organism evidence="16 17">
    <name type="scientific">Pythium insidiosum</name>
    <name type="common">Pythiosis disease agent</name>
    <dbReference type="NCBI Taxonomy" id="114742"/>
    <lineage>
        <taxon>Eukaryota</taxon>
        <taxon>Sar</taxon>
        <taxon>Stramenopiles</taxon>
        <taxon>Oomycota</taxon>
        <taxon>Peronosporomycetes</taxon>
        <taxon>Pythiales</taxon>
        <taxon>Pythiaceae</taxon>
        <taxon>Pythium</taxon>
    </lineage>
</organism>
<feature type="transmembrane region" description="Helical" evidence="12">
    <location>
        <begin position="281"/>
        <end position="303"/>
    </location>
</feature>
<dbReference type="GO" id="GO:0006487">
    <property type="term" value="P:protein N-linked glycosylation"/>
    <property type="evidence" value="ECO:0007669"/>
    <property type="project" value="TreeGrafter"/>
</dbReference>
<comment type="similarity">
    <text evidence="4">Belongs to the SWP1 family.</text>
</comment>
<keyword evidence="6 13" id="KW-0732">Signal</keyword>
<keyword evidence="8 12" id="KW-1133">Transmembrane helix</keyword>
<evidence type="ECO:0000256" key="8">
    <source>
        <dbReference type="ARBA" id="ARBA00022989"/>
    </source>
</evidence>
<evidence type="ECO:0000256" key="4">
    <source>
        <dbReference type="ARBA" id="ARBA00009038"/>
    </source>
</evidence>
<evidence type="ECO:0000256" key="12">
    <source>
        <dbReference type="SAM" id="Phobius"/>
    </source>
</evidence>
<comment type="caution">
    <text evidence="16">The sequence shown here is derived from an EMBL/GenBank/DDBJ whole genome shotgun (WGS) entry which is preliminary data.</text>
</comment>
<evidence type="ECO:0000256" key="6">
    <source>
        <dbReference type="ARBA" id="ARBA00022729"/>
    </source>
</evidence>
<keyword evidence="9 12" id="KW-0472">Membrane</keyword>
<name>A0AAD5Q8U0_PYTIN</name>
<dbReference type="AlphaFoldDB" id="A0AAD5Q8U0"/>